<sequence length="118" mass="13755">MKGPTDSAQQLLYQDESVQLNFFGRGKLICAVASRVILNLDLVMDNRATYKLKSSNLDIDYTRFWTFWVGNFNAESFRFMQGHLRFLEFEAAISPLKPSRNDYGKKRESWFLCLLEKG</sequence>
<comment type="caution">
    <text evidence="1">The sequence shown here is derived from an EMBL/GenBank/DDBJ whole genome shotgun (WGS) entry which is preliminary data.</text>
</comment>
<evidence type="ECO:0000313" key="2">
    <source>
        <dbReference type="Proteomes" id="UP000693970"/>
    </source>
</evidence>
<dbReference type="AlphaFoldDB" id="A0A9K3LS65"/>
<reference evidence="1" key="1">
    <citation type="journal article" date="2021" name="Sci. Rep.">
        <title>Diploid genomic architecture of Nitzschia inconspicua, an elite biomass production diatom.</title>
        <authorList>
            <person name="Oliver A."/>
            <person name="Podell S."/>
            <person name="Pinowska A."/>
            <person name="Traller J.C."/>
            <person name="Smith S.R."/>
            <person name="McClure R."/>
            <person name="Beliaev A."/>
            <person name="Bohutskyi P."/>
            <person name="Hill E.A."/>
            <person name="Rabines A."/>
            <person name="Zheng H."/>
            <person name="Allen L.Z."/>
            <person name="Kuo A."/>
            <person name="Grigoriev I.V."/>
            <person name="Allen A.E."/>
            <person name="Hazlebeck D."/>
            <person name="Allen E.E."/>
        </authorList>
    </citation>
    <scope>NUCLEOTIDE SEQUENCE</scope>
    <source>
        <strain evidence="1">Hildebrandi</strain>
    </source>
</reference>
<reference evidence="1" key="2">
    <citation type="submission" date="2021-04" db="EMBL/GenBank/DDBJ databases">
        <authorList>
            <person name="Podell S."/>
        </authorList>
    </citation>
    <scope>NUCLEOTIDE SEQUENCE</scope>
    <source>
        <strain evidence="1">Hildebrandi</strain>
    </source>
</reference>
<evidence type="ECO:0000313" key="1">
    <source>
        <dbReference type="EMBL" id="KAG7367568.1"/>
    </source>
</evidence>
<name>A0A9K3LS65_9STRA</name>
<dbReference type="EMBL" id="JAGRRH010000007">
    <property type="protein sequence ID" value="KAG7367568.1"/>
    <property type="molecule type" value="Genomic_DNA"/>
</dbReference>
<gene>
    <name evidence="1" type="ORF">IV203_030239</name>
</gene>
<dbReference type="Proteomes" id="UP000693970">
    <property type="component" value="Unassembled WGS sequence"/>
</dbReference>
<organism evidence="1 2">
    <name type="scientific">Nitzschia inconspicua</name>
    <dbReference type="NCBI Taxonomy" id="303405"/>
    <lineage>
        <taxon>Eukaryota</taxon>
        <taxon>Sar</taxon>
        <taxon>Stramenopiles</taxon>
        <taxon>Ochrophyta</taxon>
        <taxon>Bacillariophyta</taxon>
        <taxon>Bacillariophyceae</taxon>
        <taxon>Bacillariophycidae</taxon>
        <taxon>Bacillariales</taxon>
        <taxon>Bacillariaceae</taxon>
        <taxon>Nitzschia</taxon>
    </lineage>
</organism>
<accession>A0A9K3LS65</accession>
<protein>
    <submittedName>
        <fullName evidence="1">Uncharacterized protein</fullName>
    </submittedName>
</protein>
<keyword evidence="2" id="KW-1185">Reference proteome</keyword>
<proteinExistence type="predicted"/>